<dbReference type="InParanoid" id="A0A068TYA1"/>
<gene>
    <name evidence="1" type="ORF">GSCOC_T00032238001</name>
</gene>
<evidence type="ECO:0000313" key="2">
    <source>
        <dbReference type="Proteomes" id="UP000295252"/>
    </source>
</evidence>
<dbReference type="Gramene" id="CDP00333">
    <property type="protein sequence ID" value="CDP00333"/>
    <property type="gene ID" value="GSCOC_T00032238001"/>
</dbReference>
<dbReference type="Proteomes" id="UP000295252">
    <property type="component" value="Chromosome III"/>
</dbReference>
<proteinExistence type="predicted"/>
<evidence type="ECO:0000313" key="1">
    <source>
        <dbReference type="EMBL" id="CDP00333.1"/>
    </source>
</evidence>
<protein>
    <submittedName>
        <fullName evidence="1">Uncharacterized protein</fullName>
    </submittedName>
</protein>
<keyword evidence="2" id="KW-1185">Reference proteome</keyword>
<sequence length="99" mass="11804">MNLSFFLSLLVVKEVFFFFNSYKILRSFFSTTWNFYELIHAYSHVATNTLIQPFTRPSEHRTLLEFSIAKKKKKTWLCQKITSLKPGNWRQKKAGKVSY</sequence>
<reference evidence="2" key="1">
    <citation type="journal article" date="2014" name="Science">
        <title>The coffee genome provides insight into the convergent evolution of caffeine biosynthesis.</title>
        <authorList>
            <person name="Denoeud F."/>
            <person name="Carretero-Paulet L."/>
            <person name="Dereeper A."/>
            <person name="Droc G."/>
            <person name="Guyot R."/>
            <person name="Pietrella M."/>
            <person name="Zheng C."/>
            <person name="Alberti A."/>
            <person name="Anthony F."/>
            <person name="Aprea G."/>
            <person name="Aury J.M."/>
            <person name="Bento P."/>
            <person name="Bernard M."/>
            <person name="Bocs S."/>
            <person name="Campa C."/>
            <person name="Cenci A."/>
            <person name="Combes M.C."/>
            <person name="Crouzillat D."/>
            <person name="Da Silva C."/>
            <person name="Daddiego L."/>
            <person name="De Bellis F."/>
            <person name="Dussert S."/>
            <person name="Garsmeur O."/>
            <person name="Gayraud T."/>
            <person name="Guignon V."/>
            <person name="Jahn K."/>
            <person name="Jamilloux V."/>
            <person name="Joet T."/>
            <person name="Labadie K."/>
            <person name="Lan T."/>
            <person name="Leclercq J."/>
            <person name="Lepelley M."/>
            <person name="Leroy T."/>
            <person name="Li L.T."/>
            <person name="Librado P."/>
            <person name="Lopez L."/>
            <person name="Munoz A."/>
            <person name="Noel B."/>
            <person name="Pallavicini A."/>
            <person name="Perrotta G."/>
            <person name="Poncet V."/>
            <person name="Pot D."/>
            <person name="Priyono X."/>
            <person name="Rigoreau M."/>
            <person name="Rouard M."/>
            <person name="Rozas J."/>
            <person name="Tranchant-Dubreuil C."/>
            <person name="VanBuren R."/>
            <person name="Zhang Q."/>
            <person name="Andrade A.C."/>
            <person name="Argout X."/>
            <person name="Bertrand B."/>
            <person name="de Kochko A."/>
            <person name="Graziosi G."/>
            <person name="Henry R.J."/>
            <person name="Jayarama X."/>
            <person name="Ming R."/>
            <person name="Nagai C."/>
            <person name="Rounsley S."/>
            <person name="Sankoff D."/>
            <person name="Giuliano G."/>
            <person name="Albert V.A."/>
            <person name="Wincker P."/>
            <person name="Lashermes P."/>
        </authorList>
    </citation>
    <scope>NUCLEOTIDE SEQUENCE [LARGE SCALE GENOMIC DNA]</scope>
    <source>
        <strain evidence="2">cv. DH200-94</strain>
    </source>
</reference>
<name>A0A068TYA1_COFCA</name>
<organism evidence="1 2">
    <name type="scientific">Coffea canephora</name>
    <name type="common">Robusta coffee</name>
    <dbReference type="NCBI Taxonomy" id="49390"/>
    <lineage>
        <taxon>Eukaryota</taxon>
        <taxon>Viridiplantae</taxon>
        <taxon>Streptophyta</taxon>
        <taxon>Embryophyta</taxon>
        <taxon>Tracheophyta</taxon>
        <taxon>Spermatophyta</taxon>
        <taxon>Magnoliopsida</taxon>
        <taxon>eudicotyledons</taxon>
        <taxon>Gunneridae</taxon>
        <taxon>Pentapetalae</taxon>
        <taxon>asterids</taxon>
        <taxon>lamiids</taxon>
        <taxon>Gentianales</taxon>
        <taxon>Rubiaceae</taxon>
        <taxon>Ixoroideae</taxon>
        <taxon>Gardenieae complex</taxon>
        <taxon>Bertiereae - Coffeeae clade</taxon>
        <taxon>Coffeeae</taxon>
        <taxon>Coffea</taxon>
    </lineage>
</organism>
<dbReference type="AlphaFoldDB" id="A0A068TYA1"/>
<accession>A0A068TYA1</accession>
<dbReference type="EMBL" id="HG739089">
    <property type="protein sequence ID" value="CDP00333.1"/>
    <property type="molecule type" value="Genomic_DNA"/>
</dbReference>